<dbReference type="PANTHER" id="PTHR33386:SF5">
    <property type="entry name" value="OS02G0740600 PROTEIN"/>
    <property type="match status" value="1"/>
</dbReference>
<protein>
    <submittedName>
        <fullName evidence="2">Uncharacterized protein</fullName>
    </submittedName>
</protein>
<feature type="compositionally biased region" description="Polar residues" evidence="1">
    <location>
        <begin position="1"/>
        <end position="12"/>
    </location>
</feature>
<feature type="compositionally biased region" description="Gly residues" evidence="1">
    <location>
        <begin position="31"/>
        <end position="40"/>
    </location>
</feature>
<organism evidence="2 3">
    <name type="scientific">Liquidambar formosana</name>
    <name type="common">Formosan gum</name>
    <dbReference type="NCBI Taxonomy" id="63359"/>
    <lineage>
        <taxon>Eukaryota</taxon>
        <taxon>Viridiplantae</taxon>
        <taxon>Streptophyta</taxon>
        <taxon>Embryophyta</taxon>
        <taxon>Tracheophyta</taxon>
        <taxon>Spermatophyta</taxon>
        <taxon>Magnoliopsida</taxon>
        <taxon>eudicotyledons</taxon>
        <taxon>Gunneridae</taxon>
        <taxon>Pentapetalae</taxon>
        <taxon>Saxifragales</taxon>
        <taxon>Altingiaceae</taxon>
        <taxon>Liquidambar</taxon>
    </lineage>
</organism>
<proteinExistence type="predicted"/>
<evidence type="ECO:0000256" key="1">
    <source>
        <dbReference type="SAM" id="MobiDB-lite"/>
    </source>
</evidence>
<reference evidence="2 3" key="1">
    <citation type="journal article" date="2024" name="Plant J.">
        <title>Genome sequences and population genomics reveal climatic adaptation and genomic divergence between two closely related sweetgum species.</title>
        <authorList>
            <person name="Xu W.Q."/>
            <person name="Ren C.Q."/>
            <person name="Zhang X.Y."/>
            <person name="Comes H.P."/>
            <person name="Liu X.H."/>
            <person name="Li Y.G."/>
            <person name="Kettle C.J."/>
            <person name="Jalonen R."/>
            <person name="Gaisberger H."/>
            <person name="Ma Y.Z."/>
            <person name="Qiu Y.X."/>
        </authorList>
    </citation>
    <scope>NUCLEOTIDE SEQUENCE [LARGE SCALE GENOMIC DNA]</scope>
    <source>
        <strain evidence="2">Hangzhou</strain>
    </source>
</reference>
<evidence type="ECO:0000313" key="2">
    <source>
        <dbReference type="EMBL" id="KAK9276906.1"/>
    </source>
</evidence>
<comment type="caution">
    <text evidence="2">The sequence shown here is derived from an EMBL/GenBank/DDBJ whole genome shotgun (WGS) entry which is preliminary data.</text>
</comment>
<keyword evidence="3" id="KW-1185">Reference proteome</keyword>
<sequence>MEANNSFGTSWADQWDYNNPDPVPENRRSGDGGGGGGGDAGAKAKYSKKLGESFGKTKAAASTGAKKVKEGASVGIHWIKDKYHKTTQKN</sequence>
<gene>
    <name evidence="2" type="ORF">L1049_006443</name>
</gene>
<accession>A0AAP0RFJ2</accession>
<dbReference type="AlphaFoldDB" id="A0AAP0RFJ2"/>
<evidence type="ECO:0000313" key="3">
    <source>
        <dbReference type="Proteomes" id="UP001415857"/>
    </source>
</evidence>
<dbReference type="EMBL" id="JBBPBK010000010">
    <property type="protein sequence ID" value="KAK9276906.1"/>
    <property type="molecule type" value="Genomic_DNA"/>
</dbReference>
<name>A0AAP0RFJ2_LIQFO</name>
<dbReference type="PANTHER" id="PTHR33386">
    <property type="entry name" value="OS02G0740600 PROTEIN"/>
    <property type="match status" value="1"/>
</dbReference>
<dbReference type="Proteomes" id="UP001415857">
    <property type="component" value="Unassembled WGS sequence"/>
</dbReference>
<feature type="region of interest" description="Disordered" evidence="1">
    <location>
        <begin position="1"/>
        <end position="44"/>
    </location>
</feature>